<dbReference type="InterPro" id="IPR007472">
    <property type="entry name" value="N-end_Aminoacyl_Trfase_C"/>
</dbReference>
<evidence type="ECO:0000256" key="3">
    <source>
        <dbReference type="ARBA" id="ARBA00022679"/>
    </source>
</evidence>
<dbReference type="InterPro" id="IPR007471">
    <property type="entry name" value="N-end_Aminoacyl_Trfase_N"/>
</dbReference>
<organism evidence="7 8">
    <name type="scientific">Hanseniaspora uvarum</name>
    <name type="common">Yeast</name>
    <name type="synonym">Kloeckera apiculata</name>
    <dbReference type="NCBI Taxonomy" id="29833"/>
    <lineage>
        <taxon>Eukaryota</taxon>
        <taxon>Fungi</taxon>
        <taxon>Dikarya</taxon>
        <taxon>Ascomycota</taxon>
        <taxon>Saccharomycotina</taxon>
        <taxon>Saccharomycetes</taxon>
        <taxon>Saccharomycodales</taxon>
        <taxon>Saccharomycodaceae</taxon>
        <taxon>Hanseniaspora</taxon>
    </lineage>
</organism>
<dbReference type="PANTHER" id="PTHR21367">
    <property type="entry name" value="ARGININE-TRNA-PROTEIN TRANSFERASE 1"/>
    <property type="match status" value="1"/>
</dbReference>
<dbReference type="GO" id="GO:0004057">
    <property type="term" value="F:arginyl-tRNA--protein transferase activity"/>
    <property type="evidence" value="ECO:0007669"/>
    <property type="project" value="UniProtKB-EC"/>
</dbReference>
<comment type="similarity">
    <text evidence="1">Belongs to the R-transferase family.</text>
</comment>
<dbReference type="InterPro" id="IPR030700">
    <property type="entry name" value="N-end_Aminoacyl_Trfase"/>
</dbReference>
<dbReference type="OrthoDB" id="74183at2759"/>
<evidence type="ECO:0000256" key="4">
    <source>
        <dbReference type="ARBA" id="ARBA00023315"/>
    </source>
</evidence>
<dbReference type="GO" id="GO:0005737">
    <property type="term" value="C:cytoplasm"/>
    <property type="evidence" value="ECO:0007669"/>
    <property type="project" value="TreeGrafter"/>
</dbReference>
<dbReference type="PANTHER" id="PTHR21367:SF1">
    <property type="entry name" value="ARGINYL-TRNA--PROTEIN TRANSFERASE 1"/>
    <property type="match status" value="1"/>
</dbReference>
<dbReference type="STRING" id="29833.A0A1E5RUR7"/>
<dbReference type="AlphaFoldDB" id="A0A1E5RUR7"/>
<dbReference type="InterPro" id="IPR016181">
    <property type="entry name" value="Acyl_CoA_acyltransferase"/>
</dbReference>
<dbReference type="EMBL" id="LPNN01000003">
    <property type="protein sequence ID" value="OEJ90558.1"/>
    <property type="molecule type" value="Genomic_DNA"/>
</dbReference>
<dbReference type="SUPFAM" id="SSF55729">
    <property type="entry name" value="Acyl-CoA N-acyltransferases (Nat)"/>
    <property type="match status" value="1"/>
</dbReference>
<feature type="domain" description="N-end rule aminoacyl transferase C-terminal" evidence="6">
    <location>
        <begin position="179"/>
        <end position="333"/>
    </location>
</feature>
<gene>
    <name evidence="7" type="ORF">AWRI3580_g1472</name>
</gene>
<proteinExistence type="inferred from homology"/>
<sequence length="527" mass="61911">MEQSYLKTNNSDLLIISKPLYITENVSECGYCKGKKENITNYFSLESSYKKHYNNSKLDIEINNCTLGLYVELTSIEIYDKFCNLGFRRSGRYLYKPDLLRNCCKLYTIRTSLSQCKFTKDLKTTIKRFKKFTGTTKYLNDNNLNSNNEQFDLVKEMYLIDKYSPDFYTRFESCNYTTEKFELFKKYQNIVHNDKNVDSSMFEKFLCLTPFSEDLVNGDEDEWNTLNNLSDLYEIKYLKQQKNLDYNVKIRQGPVHECYYHNNKLIAISVLDLLPSGISSVYFIWDPDYPKWALGKVSALKELALVNLLGLKYYYMGYYIEDCPKMNYKEKYGGELLDVCNNQYIPINSLKDFIKNGKFFTLGNVQDNKDIDENDEYYNKVELPLNDQINVDLNRPLVNIAEQLFGENANSINYVNMMVDKLRKYGINYPSNLINDYFPRKNQIASHNIYSMPDIVPGIMPLWQILQLIESNDINRLNNKLMIYYSDEKRMKVVKNIMNEDLSTKKSIINIIRLIGLELTANALIVM</sequence>
<keyword evidence="8" id="KW-1185">Reference proteome</keyword>
<comment type="caution">
    <text evidence="7">The sequence shown here is derived from an EMBL/GenBank/DDBJ whole genome shotgun (WGS) entry which is preliminary data.</text>
</comment>
<evidence type="ECO:0000256" key="2">
    <source>
        <dbReference type="ARBA" id="ARBA00012025"/>
    </source>
</evidence>
<dbReference type="Pfam" id="PF04376">
    <property type="entry name" value="ATE_N"/>
    <property type="match status" value="1"/>
</dbReference>
<reference evidence="8" key="1">
    <citation type="journal article" date="2016" name="Genome Announc.">
        <title>Genome sequences of three species of Hanseniaspora isolated from spontaneous wine fermentations.</title>
        <authorList>
            <person name="Sternes P.R."/>
            <person name="Lee D."/>
            <person name="Kutyna D.R."/>
            <person name="Borneman A.R."/>
        </authorList>
    </citation>
    <scope>NUCLEOTIDE SEQUENCE [LARGE SCALE GENOMIC DNA]</scope>
    <source>
        <strain evidence="8">AWRI3580</strain>
    </source>
</reference>
<evidence type="ECO:0000259" key="5">
    <source>
        <dbReference type="Pfam" id="PF04376"/>
    </source>
</evidence>
<dbReference type="Pfam" id="PF04377">
    <property type="entry name" value="ATE_C"/>
    <property type="match status" value="1"/>
</dbReference>
<name>A0A1E5RUR7_HANUV</name>
<evidence type="ECO:0000259" key="6">
    <source>
        <dbReference type="Pfam" id="PF04377"/>
    </source>
</evidence>
<keyword evidence="4" id="KW-0012">Acyltransferase</keyword>
<keyword evidence="3 7" id="KW-0808">Transferase</keyword>
<accession>A0A1E5RUR7</accession>
<evidence type="ECO:0000256" key="1">
    <source>
        <dbReference type="ARBA" id="ARBA00009991"/>
    </source>
</evidence>
<dbReference type="EC" id="2.3.2.8" evidence="2"/>
<dbReference type="VEuPathDB" id="FungiDB:AWRI3580_g1472"/>
<evidence type="ECO:0000313" key="7">
    <source>
        <dbReference type="EMBL" id="OEJ90558.1"/>
    </source>
</evidence>
<evidence type="ECO:0000313" key="8">
    <source>
        <dbReference type="Proteomes" id="UP000095358"/>
    </source>
</evidence>
<protein>
    <recommendedName>
        <fullName evidence="2">arginyltransferase</fullName>
        <ecNumber evidence="2">2.3.2.8</ecNumber>
    </recommendedName>
</protein>
<dbReference type="Proteomes" id="UP000095358">
    <property type="component" value="Unassembled WGS sequence"/>
</dbReference>
<feature type="domain" description="N-end aminoacyl transferase N-terminal" evidence="5">
    <location>
        <begin position="27"/>
        <end position="123"/>
    </location>
</feature>